<evidence type="ECO:0000313" key="2">
    <source>
        <dbReference type="Proteomes" id="UP001647509"/>
    </source>
</evidence>
<comment type="caution">
    <text evidence="1">The sequence shown here is derived from an EMBL/GenBank/DDBJ whole genome shotgun (WGS) entry which is preliminary data.</text>
</comment>
<keyword evidence="1" id="KW-0418">Kinase</keyword>
<gene>
    <name evidence="1" type="ORF">KO493_00740</name>
</gene>
<keyword evidence="1" id="KW-0808">Transferase</keyword>
<dbReference type="EMBL" id="JAHKPD010000004">
    <property type="protein sequence ID" value="MBU2949226.1"/>
    <property type="molecule type" value="Genomic_DNA"/>
</dbReference>
<proteinExistence type="predicted"/>
<organism evidence="1 2">
    <name type="scientific">Pseudotamlana agarivorans</name>
    <dbReference type="NCBI Taxonomy" id="481183"/>
    <lineage>
        <taxon>Bacteria</taxon>
        <taxon>Pseudomonadati</taxon>
        <taxon>Bacteroidota</taxon>
        <taxon>Flavobacteriia</taxon>
        <taxon>Flavobacteriales</taxon>
        <taxon>Flavobacteriaceae</taxon>
        <taxon>Pseudotamlana</taxon>
    </lineage>
</organism>
<evidence type="ECO:0000313" key="1">
    <source>
        <dbReference type="EMBL" id="MBU2949226.1"/>
    </source>
</evidence>
<sequence length="272" mass="31084">MLLIVITEAGERLGSTSAERYLLIYMVNVIAIIMMLFITFFVMFNIRKNKLLQEQLRQKQALESEIANAKAETQEQILKDIGWELHDSVGQMLILANIQMGPIKMKMPEEFQHHVAELQDSLKTSLTEVRSLSKSLNGEVVLDAGFVKSIKNELDRLERMRFDTARLHVIGKQIPMNKSKDEVVLFRIIQEFLSNSVKYSKAKNINIILDYEPELLVVRAFDDGEGFDINKIEKGSGLINMKGRAKLIKAELELHSEPGNGVELMIRYPFDC</sequence>
<name>A0ACC5U4J8_9FLAO</name>
<keyword evidence="2" id="KW-1185">Reference proteome</keyword>
<protein>
    <submittedName>
        <fullName evidence="1">Histidine kinase</fullName>
    </submittedName>
</protein>
<accession>A0ACC5U4J8</accession>
<dbReference type="Proteomes" id="UP001647509">
    <property type="component" value="Unassembled WGS sequence"/>
</dbReference>
<reference evidence="1" key="1">
    <citation type="submission" date="2021-05" db="EMBL/GenBank/DDBJ databases">
        <title>Draft genomes of bacteria isolated from model marine particles.</title>
        <authorList>
            <person name="Datta M.S."/>
            <person name="Schwartzman J.A."/>
            <person name="Enke T.N."/>
            <person name="Saavedra J."/>
            <person name="Cermak N."/>
            <person name="Cordero O.X."/>
        </authorList>
    </citation>
    <scope>NUCLEOTIDE SEQUENCE</scope>
    <source>
        <strain evidence="1">I2M19</strain>
    </source>
</reference>